<dbReference type="Proteomes" id="UP001596287">
    <property type="component" value="Unassembled WGS sequence"/>
</dbReference>
<name>A0ABW1PRT2_9FLAO</name>
<dbReference type="Gene3D" id="2.160.20.120">
    <property type="match status" value="1"/>
</dbReference>
<dbReference type="InterPro" id="IPR021255">
    <property type="entry name" value="DUF2807"/>
</dbReference>
<gene>
    <name evidence="2" type="ORF">ACFPVY_15015</name>
</gene>
<sequence length="244" mass="25994">MIRFIIYFMKLILALLFAIFFSACTFNNGKTITGSGNVKTENRNLSGFTGISVQRALEVEVEQSDKFEVVVEADDNILSHITTEVRDGILVIETDINNFDNVNKKKIRVKMPNVASLESSSAAFIKSKNTLISENLTLDASSASKIEISVESENLTCDSSSGSTIEIQGKAIKLNADSSSGSTINADNLLVNDVIATSASGSSTNVHPILSLAAEASSGSSIHYFSVPKKIAKSTSSGGDISQQ</sequence>
<keyword evidence="3" id="KW-1185">Reference proteome</keyword>
<dbReference type="Pfam" id="PF10988">
    <property type="entry name" value="DUF2807"/>
    <property type="match status" value="1"/>
</dbReference>
<dbReference type="EMBL" id="JBHSQB010000010">
    <property type="protein sequence ID" value="MFC6097964.1"/>
    <property type="molecule type" value="Genomic_DNA"/>
</dbReference>
<feature type="domain" description="Putative auto-transporter adhesin head GIN" evidence="1">
    <location>
        <begin position="48"/>
        <end position="226"/>
    </location>
</feature>
<evidence type="ECO:0000313" key="3">
    <source>
        <dbReference type="Proteomes" id="UP001596287"/>
    </source>
</evidence>
<dbReference type="RefSeq" id="WP_379792947.1">
    <property type="nucleotide sequence ID" value="NZ_JBHSQB010000010.1"/>
</dbReference>
<dbReference type="PROSITE" id="PS51257">
    <property type="entry name" value="PROKAR_LIPOPROTEIN"/>
    <property type="match status" value="1"/>
</dbReference>
<accession>A0ABW1PRT2</accession>
<reference evidence="3" key="1">
    <citation type="journal article" date="2019" name="Int. J. Syst. Evol. Microbiol.">
        <title>The Global Catalogue of Microorganisms (GCM) 10K type strain sequencing project: providing services to taxonomists for standard genome sequencing and annotation.</title>
        <authorList>
            <consortium name="The Broad Institute Genomics Platform"/>
            <consortium name="The Broad Institute Genome Sequencing Center for Infectious Disease"/>
            <person name="Wu L."/>
            <person name="Ma J."/>
        </authorList>
    </citation>
    <scope>NUCLEOTIDE SEQUENCE [LARGE SCALE GENOMIC DNA]</scope>
    <source>
        <strain evidence="3">CCUG 49679</strain>
    </source>
</reference>
<evidence type="ECO:0000259" key="1">
    <source>
        <dbReference type="Pfam" id="PF10988"/>
    </source>
</evidence>
<proteinExistence type="predicted"/>
<protein>
    <submittedName>
        <fullName evidence="2">Head GIN domain-containing protein</fullName>
    </submittedName>
</protein>
<evidence type="ECO:0000313" key="2">
    <source>
        <dbReference type="EMBL" id="MFC6097964.1"/>
    </source>
</evidence>
<organism evidence="2 3">
    <name type="scientific">Flavobacterium qiangtangense</name>
    <dbReference type="NCBI Taxonomy" id="1442595"/>
    <lineage>
        <taxon>Bacteria</taxon>
        <taxon>Pseudomonadati</taxon>
        <taxon>Bacteroidota</taxon>
        <taxon>Flavobacteriia</taxon>
        <taxon>Flavobacteriales</taxon>
        <taxon>Flavobacteriaceae</taxon>
        <taxon>Flavobacterium</taxon>
    </lineage>
</organism>
<comment type="caution">
    <text evidence="2">The sequence shown here is derived from an EMBL/GenBank/DDBJ whole genome shotgun (WGS) entry which is preliminary data.</text>
</comment>